<evidence type="ECO:0000313" key="5">
    <source>
        <dbReference type="Proteomes" id="UP000011508"/>
    </source>
</evidence>
<evidence type="ECO:0000259" key="3">
    <source>
        <dbReference type="PROSITE" id="PS50966"/>
    </source>
</evidence>
<reference evidence="4 5" key="1">
    <citation type="journal article" date="2014" name="PLoS Genet.">
        <title>Phylogenetically driven sequencing of extremely halophilic archaea reveals strategies for static and dynamic osmo-response.</title>
        <authorList>
            <person name="Becker E.A."/>
            <person name="Seitzer P.M."/>
            <person name="Tritt A."/>
            <person name="Larsen D."/>
            <person name="Krusor M."/>
            <person name="Yao A.I."/>
            <person name="Wu D."/>
            <person name="Madern D."/>
            <person name="Eisen J.A."/>
            <person name="Darling A.E."/>
            <person name="Facciotti M.T."/>
        </authorList>
    </citation>
    <scope>NUCLEOTIDE SEQUENCE [LARGE SCALE GENOMIC DNA]</scope>
    <source>
        <strain evidence="4 5">ATCC BAA-897</strain>
    </source>
</reference>
<proteinExistence type="predicted"/>
<evidence type="ECO:0000313" key="4">
    <source>
        <dbReference type="EMBL" id="ELZ88338.1"/>
    </source>
</evidence>
<sequence>MDVTEDAVRDICTDAVFERGERYREEGRIHGIHRIDTTVTAVVSGSRQYDVRVDLATNGFAPWCDCPYDGPGACKHVVAVLLQCVDDRPPDEGDRLDTALNSADADELRTFLRDELATDADLRARFLARVGEPTRLSADELRASIDRRFEETNPEYHVVFEPIDFTQWFDLASEYREQERDASAATVYRALLESLDDNMERVDGVYDHFSRAFSRALDGYVDCVAAAERDADAVADAIGFLNERVTSGTPFLSDTSRRPRSSFERSWASSPTNSCVAL</sequence>
<feature type="region of interest" description="Disordered" evidence="2">
    <location>
        <begin position="251"/>
        <end position="278"/>
    </location>
</feature>
<dbReference type="PROSITE" id="PS50966">
    <property type="entry name" value="ZF_SWIM"/>
    <property type="match status" value="1"/>
</dbReference>
<dbReference type="PATRIC" id="fig|662480.6.peg.3787"/>
<comment type="caution">
    <text evidence="4">The sequence shown here is derived from an EMBL/GenBank/DDBJ whole genome shotgun (WGS) entry which is preliminary data.</text>
</comment>
<gene>
    <name evidence="4" type="ORF">C441_19152</name>
</gene>
<protein>
    <submittedName>
        <fullName evidence="4">Zinc finger SWIM domain protein</fullName>
    </submittedName>
</protein>
<dbReference type="EMBL" id="AOLM01000029">
    <property type="protein sequence ID" value="ELZ88338.1"/>
    <property type="molecule type" value="Genomic_DNA"/>
</dbReference>
<keyword evidence="5" id="KW-1185">Reference proteome</keyword>
<feature type="domain" description="SWIM-type" evidence="3">
    <location>
        <begin position="49"/>
        <end position="85"/>
    </location>
</feature>
<dbReference type="InterPro" id="IPR007527">
    <property type="entry name" value="Znf_SWIM"/>
</dbReference>
<evidence type="ECO:0000256" key="1">
    <source>
        <dbReference type="PROSITE-ProRule" id="PRU00325"/>
    </source>
</evidence>
<accession>M0HX87</accession>
<keyword evidence="1" id="KW-0863">Zinc-finger</keyword>
<dbReference type="GO" id="GO:0008270">
    <property type="term" value="F:zinc ion binding"/>
    <property type="evidence" value="ECO:0007669"/>
    <property type="project" value="UniProtKB-KW"/>
</dbReference>
<organism evidence="4 5">
    <name type="scientific">Haloferax sulfurifontis ATCC BAA-897</name>
    <dbReference type="NCBI Taxonomy" id="662480"/>
    <lineage>
        <taxon>Archaea</taxon>
        <taxon>Methanobacteriati</taxon>
        <taxon>Methanobacteriota</taxon>
        <taxon>Stenosarchaea group</taxon>
        <taxon>Halobacteria</taxon>
        <taxon>Halobacteriales</taxon>
        <taxon>Haloferacaceae</taxon>
        <taxon>Haloferax</taxon>
    </lineage>
</organism>
<dbReference type="Proteomes" id="UP000011508">
    <property type="component" value="Unassembled WGS sequence"/>
</dbReference>
<evidence type="ECO:0000256" key="2">
    <source>
        <dbReference type="SAM" id="MobiDB-lite"/>
    </source>
</evidence>
<keyword evidence="1" id="KW-0479">Metal-binding</keyword>
<name>M0HX87_9EURY</name>
<dbReference type="AlphaFoldDB" id="M0HX87"/>
<keyword evidence="1" id="KW-0862">Zinc</keyword>
<feature type="compositionally biased region" description="Polar residues" evidence="2">
    <location>
        <begin position="267"/>
        <end position="278"/>
    </location>
</feature>
<dbReference type="Pfam" id="PF04434">
    <property type="entry name" value="SWIM"/>
    <property type="match status" value="1"/>
</dbReference>